<proteinExistence type="predicted"/>
<dbReference type="SUPFAM" id="SSF53098">
    <property type="entry name" value="Ribonuclease H-like"/>
    <property type="match status" value="1"/>
</dbReference>
<dbReference type="GO" id="GO:0004523">
    <property type="term" value="F:RNA-DNA hybrid ribonuclease activity"/>
    <property type="evidence" value="ECO:0007669"/>
    <property type="project" value="InterPro"/>
</dbReference>
<dbReference type="InterPro" id="IPR012337">
    <property type="entry name" value="RNaseH-like_sf"/>
</dbReference>
<accession>A0AAV0FBS9</accession>
<sequence>MALHSAVTWAGELGYRSFEVESDSKTAVSLLSEVVGGRWRKTVEDLKRWSLDWSVSYRHVYREANWPAHLMSRYSVEGGDAISYFRATELPNSVRKSILADKLGLASIRYL</sequence>
<reference evidence="2" key="1">
    <citation type="submission" date="2022-07" db="EMBL/GenBank/DDBJ databases">
        <authorList>
            <person name="Macas J."/>
            <person name="Novak P."/>
            <person name="Neumann P."/>
        </authorList>
    </citation>
    <scope>NUCLEOTIDE SEQUENCE</scope>
</reference>
<dbReference type="InterPro" id="IPR036397">
    <property type="entry name" value="RNaseH_sf"/>
</dbReference>
<name>A0AAV0FBS9_9ASTE</name>
<dbReference type="CDD" id="cd06222">
    <property type="entry name" value="RNase_H_like"/>
    <property type="match status" value="1"/>
</dbReference>
<evidence type="ECO:0000313" key="2">
    <source>
        <dbReference type="EMBL" id="CAH9132856.1"/>
    </source>
</evidence>
<evidence type="ECO:0000313" key="3">
    <source>
        <dbReference type="Proteomes" id="UP001152523"/>
    </source>
</evidence>
<dbReference type="Pfam" id="PF13456">
    <property type="entry name" value="RVT_3"/>
    <property type="match status" value="1"/>
</dbReference>
<dbReference type="Proteomes" id="UP001152523">
    <property type="component" value="Unassembled WGS sequence"/>
</dbReference>
<dbReference type="EMBL" id="CAMAPF010000973">
    <property type="protein sequence ID" value="CAH9132856.1"/>
    <property type="molecule type" value="Genomic_DNA"/>
</dbReference>
<dbReference type="PANTHER" id="PTHR47723">
    <property type="entry name" value="OS05G0353850 PROTEIN"/>
    <property type="match status" value="1"/>
</dbReference>
<protein>
    <recommendedName>
        <fullName evidence="1">RNase H type-1 domain-containing protein</fullName>
    </recommendedName>
</protein>
<evidence type="ECO:0000259" key="1">
    <source>
        <dbReference type="Pfam" id="PF13456"/>
    </source>
</evidence>
<comment type="caution">
    <text evidence="2">The sequence shown here is derived from an EMBL/GenBank/DDBJ whole genome shotgun (WGS) entry which is preliminary data.</text>
</comment>
<organism evidence="2 3">
    <name type="scientific">Cuscuta epithymum</name>
    <dbReference type="NCBI Taxonomy" id="186058"/>
    <lineage>
        <taxon>Eukaryota</taxon>
        <taxon>Viridiplantae</taxon>
        <taxon>Streptophyta</taxon>
        <taxon>Embryophyta</taxon>
        <taxon>Tracheophyta</taxon>
        <taxon>Spermatophyta</taxon>
        <taxon>Magnoliopsida</taxon>
        <taxon>eudicotyledons</taxon>
        <taxon>Gunneridae</taxon>
        <taxon>Pentapetalae</taxon>
        <taxon>asterids</taxon>
        <taxon>lamiids</taxon>
        <taxon>Solanales</taxon>
        <taxon>Convolvulaceae</taxon>
        <taxon>Cuscuteae</taxon>
        <taxon>Cuscuta</taxon>
        <taxon>Cuscuta subgen. Cuscuta</taxon>
    </lineage>
</organism>
<dbReference type="PANTHER" id="PTHR47723:SF19">
    <property type="entry name" value="POLYNUCLEOTIDYL TRANSFERASE, RIBONUCLEASE H-LIKE SUPERFAMILY PROTEIN"/>
    <property type="match status" value="1"/>
</dbReference>
<dbReference type="InterPro" id="IPR044730">
    <property type="entry name" value="RNase_H-like_dom_plant"/>
</dbReference>
<dbReference type="Gene3D" id="3.30.420.10">
    <property type="entry name" value="Ribonuclease H-like superfamily/Ribonuclease H"/>
    <property type="match status" value="1"/>
</dbReference>
<keyword evidence="3" id="KW-1185">Reference proteome</keyword>
<dbReference type="GO" id="GO:0003676">
    <property type="term" value="F:nucleic acid binding"/>
    <property type="evidence" value="ECO:0007669"/>
    <property type="project" value="InterPro"/>
</dbReference>
<gene>
    <name evidence="2" type="ORF">CEPIT_LOCUS32504</name>
</gene>
<dbReference type="InterPro" id="IPR053151">
    <property type="entry name" value="RNase_H-like"/>
</dbReference>
<dbReference type="AlphaFoldDB" id="A0AAV0FBS9"/>
<dbReference type="InterPro" id="IPR002156">
    <property type="entry name" value="RNaseH_domain"/>
</dbReference>
<feature type="domain" description="RNase H type-1" evidence="1">
    <location>
        <begin position="2"/>
        <end position="73"/>
    </location>
</feature>